<name>A0A0W7X7R3_9ACTN</name>
<gene>
    <name evidence="2" type="ORF">AT728_07210</name>
</gene>
<evidence type="ECO:0000313" key="2">
    <source>
        <dbReference type="EMBL" id="KUF18817.1"/>
    </source>
</evidence>
<dbReference type="Proteomes" id="UP000054804">
    <property type="component" value="Unassembled WGS sequence"/>
</dbReference>
<dbReference type="EMBL" id="LOCL01000029">
    <property type="protein sequence ID" value="KUF18817.1"/>
    <property type="molecule type" value="Genomic_DNA"/>
</dbReference>
<dbReference type="RefSeq" id="WP_058846976.1">
    <property type="nucleotide sequence ID" value="NZ_LOCL01000029.1"/>
</dbReference>
<proteinExistence type="predicted"/>
<comment type="caution">
    <text evidence="2">The sequence shown here is derived from an EMBL/GenBank/DDBJ whole genome shotgun (WGS) entry which is preliminary data.</text>
</comment>
<feature type="region of interest" description="Disordered" evidence="1">
    <location>
        <begin position="57"/>
        <end position="79"/>
    </location>
</feature>
<reference evidence="2 3" key="1">
    <citation type="submission" date="2015-12" db="EMBL/GenBank/DDBJ databases">
        <title>Draft genome sequence of Streptomyces silvensis ATCC 53525, a producer of novel hormone antagonists.</title>
        <authorList>
            <person name="Johnston C.W."/>
            <person name="Li Y."/>
            <person name="Magarvey N.A."/>
        </authorList>
    </citation>
    <scope>NUCLEOTIDE SEQUENCE [LARGE SCALE GENOMIC DNA]</scope>
    <source>
        <strain evidence="2 3">ATCC 53525</strain>
    </source>
</reference>
<protein>
    <submittedName>
        <fullName evidence="2">Uncharacterized protein</fullName>
    </submittedName>
</protein>
<sequence>MAEVLRTLDDDVMEVVALAREGMTRLYATNGRQPAANHYLSPAQARELAAALLRAAEEAESGDTYPHRPCGGAATGSDE</sequence>
<organism evidence="2 3">
    <name type="scientific">Streptomyces silvensis</name>
    <dbReference type="NCBI Taxonomy" id="1765722"/>
    <lineage>
        <taxon>Bacteria</taxon>
        <taxon>Bacillati</taxon>
        <taxon>Actinomycetota</taxon>
        <taxon>Actinomycetes</taxon>
        <taxon>Kitasatosporales</taxon>
        <taxon>Streptomycetaceae</taxon>
        <taxon>Streptomyces</taxon>
    </lineage>
</organism>
<dbReference type="AlphaFoldDB" id="A0A0W7X7R3"/>
<accession>A0A0W7X7R3</accession>
<evidence type="ECO:0000313" key="3">
    <source>
        <dbReference type="Proteomes" id="UP000054804"/>
    </source>
</evidence>
<evidence type="ECO:0000256" key="1">
    <source>
        <dbReference type="SAM" id="MobiDB-lite"/>
    </source>
</evidence>
<keyword evidence="3" id="KW-1185">Reference proteome</keyword>